<reference evidence="9 10" key="1">
    <citation type="submission" date="2024-11" db="EMBL/GenBank/DDBJ databases">
        <title>Chromosome-level genome assembly of the freshwater bivalve Anodonta woodiana.</title>
        <authorList>
            <person name="Chen X."/>
        </authorList>
    </citation>
    <scope>NUCLEOTIDE SEQUENCE [LARGE SCALE GENOMIC DNA]</scope>
    <source>
        <strain evidence="9">MN2024</strain>
        <tissue evidence="9">Gills</tissue>
    </source>
</reference>
<evidence type="ECO:0000256" key="1">
    <source>
        <dbReference type="ARBA" id="ARBA00004141"/>
    </source>
</evidence>
<organism evidence="9 10">
    <name type="scientific">Sinanodonta woodiana</name>
    <name type="common">Chinese pond mussel</name>
    <name type="synonym">Anodonta woodiana</name>
    <dbReference type="NCBI Taxonomy" id="1069815"/>
    <lineage>
        <taxon>Eukaryota</taxon>
        <taxon>Metazoa</taxon>
        <taxon>Spiralia</taxon>
        <taxon>Lophotrochozoa</taxon>
        <taxon>Mollusca</taxon>
        <taxon>Bivalvia</taxon>
        <taxon>Autobranchia</taxon>
        <taxon>Heteroconchia</taxon>
        <taxon>Palaeoheterodonta</taxon>
        <taxon>Unionida</taxon>
        <taxon>Unionoidea</taxon>
        <taxon>Unionidae</taxon>
        <taxon>Unioninae</taxon>
        <taxon>Sinanodonta</taxon>
    </lineage>
</organism>
<evidence type="ECO:0000256" key="6">
    <source>
        <dbReference type="ARBA" id="ARBA00023004"/>
    </source>
</evidence>
<dbReference type="GO" id="GO:0016020">
    <property type="term" value="C:membrane"/>
    <property type="evidence" value="ECO:0007669"/>
    <property type="project" value="UniProtKB-SubCell"/>
</dbReference>
<evidence type="ECO:0008006" key="11">
    <source>
        <dbReference type="Google" id="ProtNLM"/>
    </source>
</evidence>
<keyword evidence="10" id="KW-1185">Reference proteome</keyword>
<dbReference type="EMBL" id="JBJQND010000003">
    <property type="protein sequence ID" value="KAL3883573.1"/>
    <property type="molecule type" value="Genomic_DNA"/>
</dbReference>
<evidence type="ECO:0000256" key="7">
    <source>
        <dbReference type="ARBA" id="ARBA00023136"/>
    </source>
</evidence>
<dbReference type="InterPro" id="IPR034804">
    <property type="entry name" value="SQR/QFR_C/D"/>
</dbReference>
<evidence type="ECO:0000256" key="8">
    <source>
        <dbReference type="SAM" id="Phobius"/>
    </source>
</evidence>
<keyword evidence="4" id="KW-0479">Metal-binding</keyword>
<dbReference type="PANTHER" id="PTHR10978:SF5">
    <property type="entry name" value="SUCCINATE DEHYDROGENASE CYTOCHROME B560 SUBUNIT, MITOCHONDRIAL"/>
    <property type="match status" value="1"/>
</dbReference>
<sequence length="162" mass="18130">MKPVKCLLHDRLESITLLPASSNVKAIKEMQVYWENNRNKNRPISPHISIYQTQLTWTLSVTHRITGAILTAPFIIGPIAHLFASKDFGSYLNMMKAVPIVGEPLIQMVKFALASSFSFHLLNGVRHLAWDATYGFQLSTVYKTGYAVLGLSTILTLVLMLI</sequence>
<keyword evidence="6" id="KW-0408">Iron</keyword>
<dbReference type="InterPro" id="IPR014314">
    <property type="entry name" value="Succ_DH_cytb556"/>
</dbReference>
<dbReference type="PROSITE" id="PS01000">
    <property type="entry name" value="SDH_CYT_1"/>
    <property type="match status" value="1"/>
</dbReference>
<dbReference type="AlphaFoldDB" id="A0ABD3XFE1"/>
<evidence type="ECO:0000256" key="2">
    <source>
        <dbReference type="ARBA" id="ARBA00022617"/>
    </source>
</evidence>
<dbReference type="Proteomes" id="UP001634394">
    <property type="component" value="Unassembled WGS sequence"/>
</dbReference>
<evidence type="ECO:0000256" key="4">
    <source>
        <dbReference type="ARBA" id="ARBA00022723"/>
    </source>
</evidence>
<dbReference type="InterPro" id="IPR018495">
    <property type="entry name" value="Succ_DH_cyt_bsu_CS"/>
</dbReference>
<dbReference type="CDD" id="cd03499">
    <property type="entry name" value="SQR_TypeC_SdhC"/>
    <property type="match status" value="1"/>
</dbReference>
<dbReference type="Gene3D" id="1.20.1300.10">
    <property type="entry name" value="Fumarate reductase/succinate dehydrogenase, transmembrane subunit"/>
    <property type="match status" value="1"/>
</dbReference>
<feature type="transmembrane region" description="Helical" evidence="8">
    <location>
        <begin position="142"/>
        <end position="161"/>
    </location>
</feature>
<comment type="subcellular location">
    <subcellularLocation>
        <location evidence="1">Membrane</location>
        <topology evidence="1">Multi-pass membrane protein</topology>
    </subcellularLocation>
</comment>
<dbReference type="NCBIfam" id="TIGR02970">
    <property type="entry name" value="succ_dehyd_cytB"/>
    <property type="match status" value="1"/>
</dbReference>
<evidence type="ECO:0000313" key="10">
    <source>
        <dbReference type="Proteomes" id="UP001634394"/>
    </source>
</evidence>
<keyword evidence="5 8" id="KW-1133">Transmembrane helix</keyword>
<dbReference type="PANTHER" id="PTHR10978">
    <property type="entry name" value="SUCCINATE DEHYDROGENASE CYTOCHROME B560 SUBUNIT"/>
    <property type="match status" value="1"/>
</dbReference>
<keyword evidence="7 8" id="KW-0472">Membrane</keyword>
<dbReference type="GO" id="GO:0046872">
    <property type="term" value="F:metal ion binding"/>
    <property type="evidence" value="ECO:0007669"/>
    <property type="project" value="UniProtKB-KW"/>
</dbReference>
<keyword evidence="2" id="KW-0349">Heme</keyword>
<evidence type="ECO:0000313" key="9">
    <source>
        <dbReference type="EMBL" id="KAL3883573.1"/>
    </source>
</evidence>
<proteinExistence type="predicted"/>
<dbReference type="Pfam" id="PF01127">
    <property type="entry name" value="Sdh_cyt"/>
    <property type="match status" value="1"/>
</dbReference>
<evidence type="ECO:0000256" key="3">
    <source>
        <dbReference type="ARBA" id="ARBA00022692"/>
    </source>
</evidence>
<keyword evidence="3 8" id="KW-0812">Transmembrane</keyword>
<name>A0ABD3XFE1_SINWO</name>
<dbReference type="InterPro" id="IPR000701">
    <property type="entry name" value="SuccDH_FuR_B_TM-su"/>
</dbReference>
<feature type="transmembrane region" description="Helical" evidence="8">
    <location>
        <begin position="65"/>
        <end position="84"/>
    </location>
</feature>
<gene>
    <name evidence="9" type="ORF">ACJMK2_029824</name>
</gene>
<protein>
    <recommendedName>
        <fullName evidence="11">Succinate dehydrogenase cytochrome b560 subunit, mitochondrial</fullName>
    </recommendedName>
</protein>
<evidence type="ECO:0000256" key="5">
    <source>
        <dbReference type="ARBA" id="ARBA00022989"/>
    </source>
</evidence>
<accession>A0ABD3XFE1</accession>
<feature type="transmembrane region" description="Helical" evidence="8">
    <location>
        <begin position="105"/>
        <end position="122"/>
    </location>
</feature>
<dbReference type="SUPFAM" id="SSF81343">
    <property type="entry name" value="Fumarate reductase respiratory complex transmembrane subunits"/>
    <property type="match status" value="1"/>
</dbReference>
<comment type="caution">
    <text evidence="9">The sequence shown here is derived from an EMBL/GenBank/DDBJ whole genome shotgun (WGS) entry which is preliminary data.</text>
</comment>